<dbReference type="AlphaFoldDB" id="A0AAW0F1C5"/>
<keyword evidence="2" id="KW-1185">Reference proteome</keyword>
<dbReference type="Gene3D" id="3.80.10.10">
    <property type="entry name" value="Ribonuclease Inhibitor"/>
    <property type="match status" value="1"/>
</dbReference>
<comment type="caution">
    <text evidence="1">The sequence shown here is derived from an EMBL/GenBank/DDBJ whole genome shotgun (WGS) entry which is preliminary data.</text>
</comment>
<evidence type="ECO:0000313" key="2">
    <source>
        <dbReference type="Proteomes" id="UP001430356"/>
    </source>
</evidence>
<proteinExistence type="predicted"/>
<organism evidence="1 2">
    <name type="scientific">Novymonas esmeraldas</name>
    <dbReference type="NCBI Taxonomy" id="1808958"/>
    <lineage>
        <taxon>Eukaryota</taxon>
        <taxon>Discoba</taxon>
        <taxon>Euglenozoa</taxon>
        <taxon>Kinetoplastea</taxon>
        <taxon>Metakinetoplastina</taxon>
        <taxon>Trypanosomatida</taxon>
        <taxon>Trypanosomatidae</taxon>
        <taxon>Novymonas</taxon>
    </lineage>
</organism>
<dbReference type="Proteomes" id="UP001430356">
    <property type="component" value="Unassembled WGS sequence"/>
</dbReference>
<name>A0AAW0F1C5_9TRYP</name>
<sequence length="161" mass="17532">MVSGPLPASWSRLTGLREVTLAGNALTGPLPVEWRTWLWIQTLNLGQRLSGRYLRVERLDRAANAEPRRQRAKRLSAGGVEDVRVAQCAQPQQQRADGATAGRLEQLDRFGNAELGQQPSDWAAAGGVEDVQAAEGSEHVPQCVQWNAPGRLELSLVFGLA</sequence>
<gene>
    <name evidence="1" type="ORF">NESM_000889800</name>
</gene>
<protein>
    <submittedName>
        <fullName evidence="1">Uncharacterized protein</fullName>
    </submittedName>
</protein>
<dbReference type="InterPro" id="IPR032675">
    <property type="entry name" value="LRR_dom_sf"/>
</dbReference>
<evidence type="ECO:0000313" key="1">
    <source>
        <dbReference type="EMBL" id="KAK7199196.1"/>
    </source>
</evidence>
<dbReference type="EMBL" id="JAECZO010000237">
    <property type="protein sequence ID" value="KAK7199196.1"/>
    <property type="molecule type" value="Genomic_DNA"/>
</dbReference>
<reference evidence="1 2" key="1">
    <citation type="journal article" date="2021" name="MBio">
        <title>A New Model Trypanosomatid, Novymonas esmeraldas: Genomic Perception of Its 'Candidatus Pandoraea novymonadis' Endosymbiont.</title>
        <authorList>
            <person name="Zakharova A."/>
            <person name="Saura A."/>
            <person name="Butenko A."/>
            <person name="Podesvova L."/>
            <person name="Warmusova S."/>
            <person name="Kostygov A.Y."/>
            <person name="Nenarokova A."/>
            <person name="Lukes J."/>
            <person name="Opperdoes F.R."/>
            <person name="Yurchenko V."/>
        </authorList>
    </citation>
    <scope>NUCLEOTIDE SEQUENCE [LARGE SCALE GENOMIC DNA]</scope>
    <source>
        <strain evidence="1 2">E262AT.01</strain>
    </source>
</reference>
<accession>A0AAW0F1C5</accession>